<evidence type="ECO:0000256" key="5">
    <source>
        <dbReference type="ARBA" id="ARBA00023015"/>
    </source>
</evidence>
<keyword evidence="3 9" id="KW-0863">Zinc-finger</keyword>
<reference evidence="12" key="1">
    <citation type="submission" date="2020-07" db="EMBL/GenBank/DDBJ databases">
        <title>Ethylene signaling mediates host invasion by parasitic plants.</title>
        <authorList>
            <person name="Yoshida S."/>
        </authorList>
    </citation>
    <scope>NUCLEOTIDE SEQUENCE</scope>
    <source>
        <strain evidence="12">Okayama</strain>
    </source>
</reference>
<dbReference type="Gene3D" id="4.10.1100.10">
    <property type="entry name" value="Transcription factor, SBP-box domain"/>
    <property type="match status" value="1"/>
</dbReference>
<protein>
    <submittedName>
        <fullName evidence="12">Squamosa promoter-binding-like protein 12</fullName>
    </submittedName>
</protein>
<evidence type="ECO:0000256" key="6">
    <source>
        <dbReference type="ARBA" id="ARBA00023125"/>
    </source>
</evidence>
<keyword evidence="2" id="KW-0479">Metal-binding</keyword>
<name>A0A830BR63_9LAMI</name>
<dbReference type="Proteomes" id="UP000653305">
    <property type="component" value="Unassembled WGS sequence"/>
</dbReference>
<dbReference type="SUPFAM" id="SSF103612">
    <property type="entry name" value="SBT domain"/>
    <property type="match status" value="1"/>
</dbReference>
<evidence type="ECO:0000313" key="13">
    <source>
        <dbReference type="Proteomes" id="UP000653305"/>
    </source>
</evidence>
<keyword evidence="13" id="KW-1185">Reference proteome</keyword>
<dbReference type="PROSITE" id="PS51141">
    <property type="entry name" value="ZF_SBP"/>
    <property type="match status" value="1"/>
</dbReference>
<dbReference type="PANTHER" id="PTHR31251:SF74">
    <property type="entry name" value="SQUAMOSA PROMOTER-BINDING-LIKE PROTEIN 2"/>
    <property type="match status" value="1"/>
</dbReference>
<dbReference type="OrthoDB" id="514967at2759"/>
<evidence type="ECO:0000256" key="10">
    <source>
        <dbReference type="SAM" id="MobiDB-lite"/>
    </source>
</evidence>
<dbReference type="EMBL" id="BMAC01000186">
    <property type="protein sequence ID" value="GFP89316.1"/>
    <property type="molecule type" value="Genomic_DNA"/>
</dbReference>
<gene>
    <name evidence="12" type="ORF">PHJA_001075300</name>
</gene>
<keyword evidence="7" id="KW-0804">Transcription</keyword>
<sequence>MKKSSSEPADFPIEPAEEEGRRFERLDGGLEIRDSEIEASLGENNLDLEAGERWDWENLVGFSTKASESPKRLQLLDWMIFDDGEIVGADCDHVSSARNSLSASTDFSVKLMTFEGFSGNFGKKMEMKRNAEPLIGLKPESERISRITGCTFDLSKSKEYHRKHRVVGSLERRFCQQCSRFHSLSEFDEKKRSCRKRLSDHNALCRKPQPETIRFNSARLSSPCYGERKQLSFFLNISPLIQSRNSGDALWHDSKFTLTKGYPLRSSGDGGGINEPMHIPGIKLPHAVNMHGGNGQLWTSKSSVPKVLNPGRRAFLKFLLGNAGLAVPTLLNNERALADDQGVSNSRMSYSRFLEYLDKDRVKKFDLFENGTIAIVEAISRCRATIGF</sequence>
<evidence type="ECO:0000256" key="9">
    <source>
        <dbReference type="PROSITE-ProRule" id="PRU00470"/>
    </source>
</evidence>
<evidence type="ECO:0000256" key="3">
    <source>
        <dbReference type="ARBA" id="ARBA00022771"/>
    </source>
</evidence>
<dbReference type="InterPro" id="IPR044817">
    <property type="entry name" value="SBP-like"/>
</dbReference>
<evidence type="ECO:0000256" key="4">
    <source>
        <dbReference type="ARBA" id="ARBA00022833"/>
    </source>
</evidence>
<comment type="caution">
    <text evidence="12">The sequence shown here is derived from an EMBL/GenBank/DDBJ whole genome shotgun (WGS) entry which is preliminary data.</text>
</comment>
<feature type="domain" description="SBP-type" evidence="11">
    <location>
        <begin position="142"/>
        <end position="208"/>
    </location>
</feature>
<keyword evidence="6" id="KW-0238">DNA-binding</keyword>
<dbReference type="InterPro" id="IPR004333">
    <property type="entry name" value="SBP_dom"/>
</dbReference>
<dbReference type="Pfam" id="PF03110">
    <property type="entry name" value="SBP"/>
    <property type="match status" value="1"/>
</dbReference>
<evidence type="ECO:0000256" key="2">
    <source>
        <dbReference type="ARBA" id="ARBA00022723"/>
    </source>
</evidence>
<dbReference type="AlphaFoldDB" id="A0A830BR63"/>
<dbReference type="InterPro" id="IPR036893">
    <property type="entry name" value="SBP_sf"/>
</dbReference>
<evidence type="ECO:0000313" key="12">
    <source>
        <dbReference type="EMBL" id="GFP89316.1"/>
    </source>
</evidence>
<evidence type="ECO:0000256" key="1">
    <source>
        <dbReference type="ARBA" id="ARBA00004123"/>
    </source>
</evidence>
<evidence type="ECO:0000256" key="8">
    <source>
        <dbReference type="ARBA" id="ARBA00023242"/>
    </source>
</evidence>
<dbReference type="GO" id="GO:0005634">
    <property type="term" value="C:nucleus"/>
    <property type="evidence" value="ECO:0007669"/>
    <property type="project" value="UniProtKB-SubCell"/>
</dbReference>
<comment type="subcellular location">
    <subcellularLocation>
        <location evidence="1">Nucleus</location>
    </subcellularLocation>
</comment>
<evidence type="ECO:0000256" key="7">
    <source>
        <dbReference type="ARBA" id="ARBA00023163"/>
    </source>
</evidence>
<keyword evidence="8" id="KW-0539">Nucleus</keyword>
<organism evidence="12 13">
    <name type="scientific">Phtheirospermum japonicum</name>
    <dbReference type="NCBI Taxonomy" id="374723"/>
    <lineage>
        <taxon>Eukaryota</taxon>
        <taxon>Viridiplantae</taxon>
        <taxon>Streptophyta</taxon>
        <taxon>Embryophyta</taxon>
        <taxon>Tracheophyta</taxon>
        <taxon>Spermatophyta</taxon>
        <taxon>Magnoliopsida</taxon>
        <taxon>eudicotyledons</taxon>
        <taxon>Gunneridae</taxon>
        <taxon>Pentapetalae</taxon>
        <taxon>asterids</taxon>
        <taxon>lamiids</taxon>
        <taxon>Lamiales</taxon>
        <taxon>Orobanchaceae</taxon>
        <taxon>Orobanchaceae incertae sedis</taxon>
        <taxon>Phtheirospermum</taxon>
    </lineage>
</organism>
<keyword evidence="4" id="KW-0862">Zinc</keyword>
<dbReference type="GO" id="GO:0003677">
    <property type="term" value="F:DNA binding"/>
    <property type="evidence" value="ECO:0007669"/>
    <property type="project" value="UniProtKB-KW"/>
</dbReference>
<proteinExistence type="predicted"/>
<accession>A0A830BR63</accession>
<feature type="region of interest" description="Disordered" evidence="10">
    <location>
        <begin position="1"/>
        <end position="24"/>
    </location>
</feature>
<dbReference type="PANTHER" id="PTHR31251">
    <property type="entry name" value="SQUAMOSA PROMOTER-BINDING-LIKE PROTEIN 4"/>
    <property type="match status" value="1"/>
</dbReference>
<evidence type="ECO:0000259" key="11">
    <source>
        <dbReference type="PROSITE" id="PS51141"/>
    </source>
</evidence>
<keyword evidence="5" id="KW-0805">Transcription regulation</keyword>
<dbReference type="GO" id="GO:0008270">
    <property type="term" value="F:zinc ion binding"/>
    <property type="evidence" value="ECO:0007669"/>
    <property type="project" value="UniProtKB-KW"/>
</dbReference>